<organism evidence="2 3">
    <name type="scientific">Spizellomyces punctatus (strain DAOM BR117)</name>
    <dbReference type="NCBI Taxonomy" id="645134"/>
    <lineage>
        <taxon>Eukaryota</taxon>
        <taxon>Fungi</taxon>
        <taxon>Fungi incertae sedis</taxon>
        <taxon>Chytridiomycota</taxon>
        <taxon>Chytridiomycota incertae sedis</taxon>
        <taxon>Chytridiomycetes</taxon>
        <taxon>Spizellomycetales</taxon>
        <taxon>Spizellomycetaceae</taxon>
        <taxon>Spizellomyces</taxon>
    </lineage>
</organism>
<feature type="transmembrane region" description="Helical" evidence="1">
    <location>
        <begin position="38"/>
        <end position="62"/>
    </location>
</feature>
<keyword evidence="1" id="KW-0472">Membrane</keyword>
<dbReference type="GeneID" id="27687961"/>
<dbReference type="RefSeq" id="XP_016608214.1">
    <property type="nucleotide sequence ID" value="XM_016752750.1"/>
</dbReference>
<name>A0A0L0HH21_SPIPD</name>
<dbReference type="VEuPathDB" id="FungiDB:SPPG_04516"/>
<keyword evidence="1" id="KW-1133">Transmembrane helix</keyword>
<accession>A0A0L0HH21</accession>
<reference evidence="2 3" key="1">
    <citation type="submission" date="2009-08" db="EMBL/GenBank/DDBJ databases">
        <title>The Genome Sequence of Spizellomyces punctatus strain DAOM BR117.</title>
        <authorList>
            <consortium name="The Broad Institute Genome Sequencing Platform"/>
            <person name="Russ C."/>
            <person name="Cuomo C."/>
            <person name="Shea T."/>
            <person name="Young S.K."/>
            <person name="Zeng Q."/>
            <person name="Koehrsen M."/>
            <person name="Haas B."/>
            <person name="Borodovsky M."/>
            <person name="Guigo R."/>
            <person name="Alvarado L."/>
            <person name="Berlin A."/>
            <person name="Bochicchio J."/>
            <person name="Borenstein D."/>
            <person name="Chapman S."/>
            <person name="Chen Z."/>
            <person name="Engels R."/>
            <person name="Freedman E."/>
            <person name="Gellesch M."/>
            <person name="Goldberg J."/>
            <person name="Griggs A."/>
            <person name="Gujja S."/>
            <person name="Heiman D."/>
            <person name="Hepburn T."/>
            <person name="Howarth C."/>
            <person name="Jen D."/>
            <person name="Larson L."/>
            <person name="Lewis B."/>
            <person name="Mehta T."/>
            <person name="Park D."/>
            <person name="Pearson M."/>
            <person name="Roberts A."/>
            <person name="Saif S."/>
            <person name="Shenoy N."/>
            <person name="Sisk P."/>
            <person name="Stolte C."/>
            <person name="Sykes S."/>
            <person name="Thomson T."/>
            <person name="Walk T."/>
            <person name="White J."/>
            <person name="Yandava C."/>
            <person name="Burger G."/>
            <person name="Gray M.W."/>
            <person name="Holland P.W.H."/>
            <person name="King N."/>
            <person name="Lang F.B.F."/>
            <person name="Roger A.J."/>
            <person name="Ruiz-Trillo I."/>
            <person name="Lander E."/>
            <person name="Nusbaum C."/>
        </authorList>
    </citation>
    <scope>NUCLEOTIDE SEQUENCE [LARGE SCALE GENOMIC DNA]</scope>
    <source>
        <strain evidence="2 3">DAOM BR117</strain>
    </source>
</reference>
<dbReference type="Proteomes" id="UP000053201">
    <property type="component" value="Unassembled WGS sequence"/>
</dbReference>
<dbReference type="OrthoDB" id="10464588at2759"/>
<feature type="non-terminal residue" evidence="2">
    <location>
        <position position="104"/>
    </location>
</feature>
<evidence type="ECO:0000313" key="2">
    <source>
        <dbReference type="EMBL" id="KND00175.1"/>
    </source>
</evidence>
<protein>
    <submittedName>
        <fullName evidence="2">Uncharacterized protein</fullName>
    </submittedName>
</protein>
<keyword evidence="3" id="KW-1185">Reference proteome</keyword>
<feature type="transmembrane region" description="Helical" evidence="1">
    <location>
        <begin position="74"/>
        <end position="94"/>
    </location>
</feature>
<proteinExistence type="predicted"/>
<evidence type="ECO:0000313" key="3">
    <source>
        <dbReference type="Proteomes" id="UP000053201"/>
    </source>
</evidence>
<dbReference type="InParanoid" id="A0A0L0HH21"/>
<keyword evidence="1" id="KW-0812">Transmembrane</keyword>
<dbReference type="EMBL" id="KQ257456">
    <property type="protein sequence ID" value="KND00175.1"/>
    <property type="molecule type" value="Genomic_DNA"/>
</dbReference>
<feature type="transmembrane region" description="Helical" evidence="1">
    <location>
        <begin position="12"/>
        <end position="32"/>
    </location>
</feature>
<evidence type="ECO:0000256" key="1">
    <source>
        <dbReference type="SAM" id="Phobius"/>
    </source>
</evidence>
<dbReference type="AlphaFoldDB" id="A0A0L0HH21"/>
<sequence length="104" mass="11965">MPYTADHLASNYAWGALILSTITLLTCLKTWLSHYTTFHLHLGIISSGVSLFLILFAVKTGYFVQGAKLRPGFAMLYLSVDWVLYFTMMGYIWFVSERVKRFEI</sequence>
<gene>
    <name evidence="2" type="ORF">SPPG_04516</name>
</gene>